<feature type="domain" description="EGF-like" evidence="9">
    <location>
        <begin position="389"/>
        <end position="431"/>
    </location>
</feature>
<evidence type="ECO:0000256" key="5">
    <source>
        <dbReference type="ARBA" id="ARBA00023157"/>
    </source>
</evidence>
<dbReference type="FunFam" id="2.60.120.200:FF:000038">
    <property type="entry name" value="thrombospondin-3 isoform X1"/>
    <property type="match status" value="1"/>
</dbReference>
<dbReference type="Gene3D" id="1.20.5.10">
    <property type="match status" value="1"/>
</dbReference>
<dbReference type="PROSITE" id="PS01186">
    <property type="entry name" value="EGF_2"/>
    <property type="match status" value="1"/>
</dbReference>
<dbReference type="FunFam" id="2.10.25.10:FF:000027">
    <property type="entry name" value="Thrombospondin 3"/>
    <property type="match status" value="1"/>
</dbReference>
<feature type="domain" description="EGF-like" evidence="9">
    <location>
        <begin position="251"/>
        <end position="292"/>
    </location>
</feature>
<dbReference type="FunFam" id="2.10.25.10:FF:000038">
    <property type="entry name" value="Fibrillin 2"/>
    <property type="match status" value="1"/>
</dbReference>
<comment type="function">
    <text evidence="6">Adhesive glycoprotein that mediates cell-to-cell and cell-to-matrix interactions. Can bind to fibrinogen, fibronectin, laminin and type V collagen.</text>
</comment>
<dbReference type="FunFam" id="2.10.25.10:FF:000025">
    <property type="entry name" value="Thrombospondin 3"/>
    <property type="match status" value="1"/>
</dbReference>
<dbReference type="InterPro" id="IPR048287">
    <property type="entry name" value="TSPN-like_N"/>
</dbReference>
<sequence length="466" mass="49798">MDGPEVQVLDILSLRDTAQTSVAVEKLWSGLSVLSDVYLVSTVTLPQKLGGVLFGLYDRDDHNKILEVALMGKVNKVLVRYSKADGRLHTLNLQNAPLADGRSHSLVLRLGGLRRRSLSAELYVDCRLADSAASLPPLGTSQRNSDTVELRHGEKTYARVQGAVQYLSLQLGGSVAKAGALADCPFQDSTTAAGSDVGAILGDHLKALIGQLIIFNQVLGELRLDIREQVKEMSLIRNTILECQVCGFHEPRSRCSPNPCFKGVACVESLQFPGFTCGSCPSGFHGNGTHCEDEDECSVWPCHGHSLCVNSVGGFSCSPCPLGLWGAPVSGSGLSFAKKHRQECSDIDECLEQPEVCTTNSVCVNTVGSYKCGGCRPGFLGNQTAGCFARTSCSGLTFNPCDANAQCRVERSGAITCACNVGWAGNGNTCGQDSDIDGFPDRSLPCQDTDRHCRQVSQSEGSRSPW</sequence>
<dbReference type="InterPro" id="IPR001881">
    <property type="entry name" value="EGF-like_Ca-bd_dom"/>
</dbReference>
<dbReference type="Gene3D" id="2.60.120.200">
    <property type="match status" value="1"/>
</dbReference>
<evidence type="ECO:0000256" key="7">
    <source>
        <dbReference type="ARBA" id="ARBA00064387"/>
    </source>
</evidence>
<dbReference type="SMART" id="SM00179">
    <property type="entry name" value="EGF_CA"/>
    <property type="match status" value="2"/>
</dbReference>
<comment type="caution">
    <text evidence="8">Lacks conserved residue(s) required for the propagation of feature annotation.</text>
</comment>
<dbReference type="PROSITE" id="PS50026">
    <property type="entry name" value="EGF_3"/>
    <property type="match status" value="2"/>
</dbReference>
<keyword evidence="3" id="KW-0677">Repeat</keyword>
<evidence type="ECO:0000256" key="2">
    <source>
        <dbReference type="ARBA" id="ARBA00022729"/>
    </source>
</evidence>
<dbReference type="SUPFAM" id="SSF49899">
    <property type="entry name" value="Concanavalin A-like lectins/glucanases"/>
    <property type="match status" value="1"/>
</dbReference>
<keyword evidence="1 8" id="KW-0245">EGF-like domain</keyword>
<reference evidence="10 11" key="1">
    <citation type="submission" date="2024-04" db="EMBL/GenBank/DDBJ databases">
        <authorList>
            <person name="Waldvogel A.-M."/>
            <person name="Schoenle A."/>
        </authorList>
    </citation>
    <scope>NUCLEOTIDE SEQUENCE [LARGE SCALE GENOMIC DNA]</scope>
</reference>
<dbReference type="InterPro" id="IPR013320">
    <property type="entry name" value="ConA-like_dom_sf"/>
</dbReference>
<keyword evidence="11" id="KW-1185">Reference proteome</keyword>
<dbReference type="InterPro" id="IPR018097">
    <property type="entry name" value="EGF_Ca-bd_CS"/>
</dbReference>
<dbReference type="EMBL" id="OZ035829">
    <property type="protein sequence ID" value="CAL1611661.1"/>
    <property type="molecule type" value="Genomic_DNA"/>
</dbReference>
<dbReference type="Pfam" id="PF11598">
    <property type="entry name" value="COMP"/>
    <property type="match status" value="1"/>
</dbReference>
<dbReference type="SUPFAM" id="SSF57196">
    <property type="entry name" value="EGF/Laminin"/>
    <property type="match status" value="2"/>
</dbReference>
<dbReference type="GO" id="GO:0005509">
    <property type="term" value="F:calcium ion binding"/>
    <property type="evidence" value="ECO:0007669"/>
    <property type="project" value="InterPro"/>
</dbReference>
<evidence type="ECO:0000256" key="8">
    <source>
        <dbReference type="PROSITE-ProRule" id="PRU00076"/>
    </source>
</evidence>
<dbReference type="SMART" id="SM00210">
    <property type="entry name" value="TSPN"/>
    <property type="match status" value="1"/>
</dbReference>
<keyword evidence="2" id="KW-0732">Signal</keyword>
<dbReference type="InterPro" id="IPR046970">
    <property type="entry name" value="TSP/COMP_CC_sf"/>
</dbReference>
<dbReference type="Pfam" id="PF07645">
    <property type="entry name" value="EGF_CA"/>
    <property type="match status" value="2"/>
</dbReference>
<evidence type="ECO:0000256" key="3">
    <source>
        <dbReference type="ARBA" id="ARBA00022737"/>
    </source>
</evidence>
<dbReference type="PANTHER" id="PTHR10199:SF89">
    <property type="entry name" value="THROMBOSPONDIN-3"/>
    <property type="match status" value="1"/>
</dbReference>
<dbReference type="FunFam" id="1.20.5.10:FF:000001">
    <property type="entry name" value="thrombospondin-3 isoform X2"/>
    <property type="match status" value="1"/>
</dbReference>
<dbReference type="FunFam" id="2.10.25.10:FF:000170">
    <property type="entry name" value="thrombospondin-3 isoform X1"/>
    <property type="match status" value="1"/>
</dbReference>
<gene>
    <name evidence="10" type="ORF">KC01_LOCUS38055</name>
</gene>
<dbReference type="InterPro" id="IPR000742">
    <property type="entry name" value="EGF"/>
</dbReference>
<dbReference type="SUPFAM" id="SSF58006">
    <property type="entry name" value="Assembly domain of cartilage oligomeric matrix protein"/>
    <property type="match status" value="1"/>
</dbReference>
<dbReference type="PROSITE" id="PS01187">
    <property type="entry name" value="EGF_CA"/>
    <property type="match status" value="1"/>
</dbReference>
<comment type="subunit">
    <text evidence="7">Oligomer; disulfide-linked.</text>
</comment>
<dbReference type="InterPro" id="IPR049883">
    <property type="entry name" value="NOTCH1_EGF-like"/>
</dbReference>
<evidence type="ECO:0000256" key="4">
    <source>
        <dbReference type="ARBA" id="ARBA00022837"/>
    </source>
</evidence>
<evidence type="ECO:0000259" key="9">
    <source>
        <dbReference type="PROSITE" id="PS50026"/>
    </source>
</evidence>
<dbReference type="InterPro" id="IPR024665">
    <property type="entry name" value="TSP/COMP_CC"/>
</dbReference>
<dbReference type="AlphaFoldDB" id="A0AAV2MEH8"/>
<dbReference type="GO" id="GO:0030855">
    <property type="term" value="P:epithelial cell differentiation"/>
    <property type="evidence" value="ECO:0007669"/>
    <property type="project" value="UniProtKB-ARBA"/>
</dbReference>
<protein>
    <recommendedName>
        <fullName evidence="9">EGF-like domain-containing protein</fullName>
    </recommendedName>
</protein>
<dbReference type="PANTHER" id="PTHR10199">
    <property type="entry name" value="THROMBOSPONDIN"/>
    <property type="match status" value="1"/>
</dbReference>
<dbReference type="Proteomes" id="UP001497482">
    <property type="component" value="Chromosome 7"/>
</dbReference>
<dbReference type="CDD" id="cd00054">
    <property type="entry name" value="EGF_CA"/>
    <property type="match status" value="2"/>
</dbReference>
<accession>A0AAV2MEH8</accession>
<organism evidence="10 11">
    <name type="scientific">Knipowitschia caucasica</name>
    <name type="common">Caucasian dwarf goby</name>
    <name type="synonym">Pomatoschistus caucasicus</name>
    <dbReference type="NCBI Taxonomy" id="637954"/>
    <lineage>
        <taxon>Eukaryota</taxon>
        <taxon>Metazoa</taxon>
        <taxon>Chordata</taxon>
        <taxon>Craniata</taxon>
        <taxon>Vertebrata</taxon>
        <taxon>Euteleostomi</taxon>
        <taxon>Actinopterygii</taxon>
        <taxon>Neopterygii</taxon>
        <taxon>Teleostei</taxon>
        <taxon>Neoteleostei</taxon>
        <taxon>Acanthomorphata</taxon>
        <taxon>Gobiaria</taxon>
        <taxon>Gobiiformes</taxon>
        <taxon>Gobioidei</taxon>
        <taxon>Gobiidae</taxon>
        <taxon>Gobiinae</taxon>
        <taxon>Knipowitschia</taxon>
    </lineage>
</organism>
<keyword evidence="4" id="KW-0106">Calcium</keyword>
<evidence type="ECO:0000313" key="10">
    <source>
        <dbReference type="EMBL" id="CAL1611661.1"/>
    </source>
</evidence>
<evidence type="ECO:0000256" key="1">
    <source>
        <dbReference type="ARBA" id="ARBA00022536"/>
    </source>
</evidence>
<evidence type="ECO:0000256" key="6">
    <source>
        <dbReference type="ARBA" id="ARBA00056051"/>
    </source>
</evidence>
<proteinExistence type="predicted"/>
<keyword evidence="5 8" id="KW-1015">Disulfide bond</keyword>
<dbReference type="Gene3D" id="2.10.25.10">
    <property type="entry name" value="Laminin"/>
    <property type="match status" value="4"/>
</dbReference>
<dbReference type="SMART" id="SM00181">
    <property type="entry name" value="EGF"/>
    <property type="match status" value="4"/>
</dbReference>
<feature type="disulfide bond" evidence="8">
    <location>
        <begin position="260"/>
        <end position="277"/>
    </location>
</feature>
<evidence type="ECO:0000313" key="11">
    <source>
        <dbReference type="Proteomes" id="UP001497482"/>
    </source>
</evidence>
<name>A0AAV2MEH8_KNICA</name>